<dbReference type="InterPro" id="IPR022683">
    <property type="entry name" value="Calpain_III"/>
</dbReference>
<reference evidence="5" key="1">
    <citation type="submission" date="2025-08" db="UniProtKB">
        <authorList>
            <consortium name="Ensembl"/>
        </authorList>
    </citation>
    <scope>IDENTIFICATION</scope>
</reference>
<dbReference type="SMART" id="SM00230">
    <property type="entry name" value="CysPc"/>
    <property type="match status" value="1"/>
</dbReference>
<dbReference type="Gene3D" id="2.60.120.380">
    <property type="match status" value="1"/>
</dbReference>
<dbReference type="InterPro" id="IPR022682">
    <property type="entry name" value="Calpain_domain_III"/>
</dbReference>
<protein>
    <recommendedName>
        <fullName evidence="4">Calpain catalytic domain-containing protein</fullName>
    </recommendedName>
</protein>
<reference evidence="5" key="2">
    <citation type="submission" date="2025-09" db="UniProtKB">
        <authorList>
            <consortium name="Ensembl"/>
        </authorList>
    </citation>
    <scope>IDENTIFICATION</scope>
</reference>
<dbReference type="InterPro" id="IPR022684">
    <property type="entry name" value="Calpain_cysteine_protease"/>
</dbReference>
<dbReference type="InterPro" id="IPR038765">
    <property type="entry name" value="Papain-like_cys_pep_sf"/>
</dbReference>
<dbReference type="Gene3D" id="3.90.70.10">
    <property type="entry name" value="Cysteine proteinases"/>
    <property type="match status" value="1"/>
</dbReference>
<evidence type="ECO:0000259" key="4">
    <source>
        <dbReference type="PROSITE" id="PS50203"/>
    </source>
</evidence>
<dbReference type="PANTHER" id="PTHR10183:SF381">
    <property type="entry name" value="CALPAIN-6"/>
    <property type="match status" value="1"/>
</dbReference>
<dbReference type="Pfam" id="PF00648">
    <property type="entry name" value="Peptidase_C2"/>
    <property type="match status" value="1"/>
</dbReference>
<dbReference type="Pfam" id="PF01067">
    <property type="entry name" value="Calpain_III"/>
    <property type="match status" value="1"/>
</dbReference>
<evidence type="ECO:0000256" key="1">
    <source>
        <dbReference type="ARBA" id="ARBA00007623"/>
    </source>
</evidence>
<dbReference type="GO" id="GO:0004198">
    <property type="term" value="F:calcium-dependent cysteine-type endopeptidase activity"/>
    <property type="evidence" value="ECO:0007669"/>
    <property type="project" value="InterPro"/>
</dbReference>
<keyword evidence="6" id="KW-1185">Reference proteome</keyword>
<proteinExistence type="inferred from homology"/>
<dbReference type="Ensembl" id="ENSOSIT00000006087.1">
    <property type="protein sequence ID" value="ENSOSIP00000005671.1"/>
    <property type="gene ID" value="ENSOSIG00000003925.1"/>
</dbReference>
<sequence length="495" mass="57722">MSSSVVPFKNQRYAELKRDCIKRKRLFRDPQFPADDSSLFYKEPPPGEVEWKRPWISSDPHLFVEGVDSHDLNQGLIENCWFVAASSCLALKPYLWQKVIPDWQEQEWDPIHPENYVGIFHFQFWVFGQWTDVVVNDRLPTINGQLIYSIAFFFFYLRLYGCYESLRGGDTGDAVADFTGAVFERTDLRKKALYKDQKKQYYLFENLLKIYEDGGIISCGISVCTFKKANDLVKGHAYSVTAVKRICLGHEAAYFKNETIPMIQMRNPWGITEWNGSWSDRHNLGLTVEDDGEFWMSFGDWCGHFTKADICHIFDNLLTTFKSNSDLNCLLNCLFQYLFDVTKITDEVLINLQQEDQRIKKKNCVWKVELNRNSEMQRTRKQTGKKSFSSHRSVFMRCNLPQGQYVVVPSTSDPGEQRKFMLRIFTNVDPGLDKYISLLFSSNTAFLFRWKCKIVHFLPRGIIHNSQTQKWGQHQSPPLPGLQTATKWLHFATKI</sequence>
<dbReference type="Proteomes" id="UP000694383">
    <property type="component" value="Unplaced"/>
</dbReference>
<dbReference type="SUPFAM" id="SSF54001">
    <property type="entry name" value="Cysteine proteinases"/>
    <property type="match status" value="1"/>
</dbReference>
<dbReference type="GO" id="GO:0005737">
    <property type="term" value="C:cytoplasm"/>
    <property type="evidence" value="ECO:0007669"/>
    <property type="project" value="TreeGrafter"/>
</dbReference>
<dbReference type="InterPro" id="IPR001300">
    <property type="entry name" value="Peptidase_C2_calpain_cat"/>
</dbReference>
<name>A0A8C8DHD4_9TELE</name>
<keyword evidence="3" id="KW-0645">Protease</keyword>
<evidence type="ECO:0000313" key="6">
    <source>
        <dbReference type="Proteomes" id="UP000694383"/>
    </source>
</evidence>
<feature type="active site" evidence="2 3">
    <location>
        <position position="236"/>
    </location>
</feature>
<evidence type="ECO:0000313" key="5">
    <source>
        <dbReference type="Ensembl" id="ENSOSIP00000005671.1"/>
    </source>
</evidence>
<accession>A0A8C8DHD4</accession>
<feature type="active site" evidence="2 3">
    <location>
        <position position="80"/>
    </location>
</feature>
<comment type="similarity">
    <text evidence="1">Belongs to the peptidase C2 family.</text>
</comment>
<keyword evidence="3" id="KW-0788">Thiol protease</keyword>
<dbReference type="PRINTS" id="PR00704">
    <property type="entry name" value="CALPAIN"/>
</dbReference>
<dbReference type="PANTHER" id="PTHR10183">
    <property type="entry name" value="CALPAIN"/>
    <property type="match status" value="1"/>
</dbReference>
<evidence type="ECO:0000256" key="2">
    <source>
        <dbReference type="PIRSR" id="PIRSR622684-1"/>
    </source>
</evidence>
<evidence type="ECO:0000256" key="3">
    <source>
        <dbReference type="PROSITE-ProRule" id="PRU00239"/>
    </source>
</evidence>
<dbReference type="AlphaFoldDB" id="A0A8C8DHD4"/>
<dbReference type="SMART" id="SM00720">
    <property type="entry name" value="calpain_III"/>
    <property type="match status" value="1"/>
</dbReference>
<keyword evidence="3" id="KW-0378">Hydrolase</keyword>
<dbReference type="PROSITE" id="PS50203">
    <property type="entry name" value="CALPAIN_CAT"/>
    <property type="match status" value="1"/>
</dbReference>
<dbReference type="InterPro" id="IPR036213">
    <property type="entry name" value="Calpain_III_sf"/>
</dbReference>
<feature type="domain" description="Calpain catalytic" evidence="4">
    <location>
        <begin position="26"/>
        <end position="314"/>
    </location>
</feature>
<dbReference type="CDD" id="cd00044">
    <property type="entry name" value="CysPc"/>
    <property type="match status" value="1"/>
</dbReference>
<dbReference type="GeneTree" id="ENSGT00940000156128"/>
<organism evidence="5 6">
    <name type="scientific">Oryzias sinensis</name>
    <name type="common">Chinese medaka</name>
    <dbReference type="NCBI Taxonomy" id="183150"/>
    <lineage>
        <taxon>Eukaryota</taxon>
        <taxon>Metazoa</taxon>
        <taxon>Chordata</taxon>
        <taxon>Craniata</taxon>
        <taxon>Vertebrata</taxon>
        <taxon>Euteleostomi</taxon>
        <taxon>Actinopterygii</taxon>
        <taxon>Neopterygii</taxon>
        <taxon>Teleostei</taxon>
        <taxon>Neoteleostei</taxon>
        <taxon>Acanthomorphata</taxon>
        <taxon>Ovalentaria</taxon>
        <taxon>Atherinomorphae</taxon>
        <taxon>Beloniformes</taxon>
        <taxon>Adrianichthyidae</taxon>
        <taxon>Oryziinae</taxon>
        <taxon>Oryzias</taxon>
    </lineage>
</organism>
<dbReference type="GO" id="GO:0006508">
    <property type="term" value="P:proteolysis"/>
    <property type="evidence" value="ECO:0007669"/>
    <property type="project" value="UniProtKB-KW"/>
</dbReference>
<dbReference type="SUPFAM" id="SSF49758">
    <property type="entry name" value="Calpain large subunit, middle domain (domain III)"/>
    <property type="match status" value="1"/>
</dbReference>
<feature type="active site" evidence="2 3">
    <location>
        <position position="267"/>
    </location>
</feature>